<name>A0ACA9XZX9_9ASCO</name>
<accession>A0ACA9XZX9</accession>
<proteinExistence type="predicted"/>
<keyword evidence="2" id="KW-1185">Reference proteome</keyword>
<protein>
    <submittedName>
        <fullName evidence="1">Uncharacterized protein</fullName>
    </submittedName>
</protein>
<gene>
    <name evidence="1" type="ORF">CLIB1444_01S01398</name>
</gene>
<evidence type="ECO:0000313" key="1">
    <source>
        <dbReference type="EMBL" id="CAH6718202.1"/>
    </source>
</evidence>
<dbReference type="EMBL" id="CALSDN010000001">
    <property type="protein sequence ID" value="CAH6718202.1"/>
    <property type="molecule type" value="Genomic_DNA"/>
</dbReference>
<comment type="caution">
    <text evidence="1">The sequence shown here is derived from an EMBL/GenBank/DDBJ whole genome shotgun (WGS) entry which is preliminary data.</text>
</comment>
<sequence>MVLDQATKLSIVKDVLKRPLEGLMPVQDLGYFVEASDYDVNISLEKEVEDHLSKEVYDHMLSRADSDDIREKILRDFEDFDDEELENELDFKKLTISSLKDIPIEEIKLSGLEGELYQRTELSFKEDRSSKYVSEVYQENQLDASNAQNDTMLTDQDMNISITQSEISEPSDIQNKRSMELQTESVPKRPKPSFSLDEVSFLVEKPSSHMLVYDKHLGKDVISVQYLAHAELYFLKTKGDGSLTSVDNQTLKNITIECKEWISLFYTAMDTLAHGKSDGNEIAFKKNIEKGVLLCKMCYSIMSSKKFTLEITREEVVSSMITFATKLLKSLVEKLAVNDKVENEDLLDIITWTNELLGQCMEISECVVLSESNISSIIPALLFGLSFKSEGKYKIPIKSLIVNCSSFLVSVYENYPVERKFILNEVTTRMKFVRNPKEKLITTRNGKQIHVFSHIIFSLLEFVQLKDSKSNYVQLVASKITPDEQVFTQKLLTEFEKTRESITFVLNTLHQFYLEGDRIGFDILMEDLNTSILSLDYCSIITIIEILVPFLVSQLAKDPLPPQPAETGLVGICGILCSTIFQLKGKFDSNIIIEPMMPVDDLNRLLNHLKIIQMFSSQNGGTRILSHSTTHLLLQYMDIFSNLSGKDEQSLDALLSESNEKTNAKALNTAVHGILTDLLQPKMSESVNETIAQKSYYELLVSRVGDKTNLLMHVIMQSLDSKRVKTKSKAVKLISSISKVFPQFLSLTSTQSILPKLLNDESPMVRDSILELLGNYININPEKSEKLFQPIADCIDDPSIQVRKKTIDIVNRLYVNIEWDSKAFMLAKLLRRLEEEEEDSVVNLITASLKRYFFPLQTSNDDEWIRMMSDLAENKQIPRSSEYLELFLTKNPTLSQNIQSSMDILVKKVLSLNEDDEPEMIGRGFDIISIFVKIKGDSFPSYHLKSLLPLLKNGNSDYRQQIFSIMKYSLPHVKSGISDEFYNKALQIVVDAIGKSKVSTVEDVIECAVALCQSNGDFTKLQIIGINISSKIVTTSANEIGKTIKLLYLISYLICHVDFEPVRDSFVPYGLRNEESITSFIARLVLSFLKPGNSLHVRLAAINSMLIICTKNPRFLSPNSTPWLDDAFIKGEKEIKFSIVQGLYKILKNVDKNKPKEHSAGFNEHSQGSSDDNFITAVVQKYLSEIFSLTKTDEGQFGVQLVQFIELALELGIVHPKTCVGEVFALISSHNPKIRKIALKLSNFLFSRYQSIVDTSYLEAFKLAVIYRKSLSKDMLHETYYLQFAYSIVEKTLTSRKKFINALTKMFVLNTTKNFKPDQAFSERDGVLFAIFNIQGIPFQSIEEILILIFHIDKLLQRKALDVYEQIDEEYESLKGNKKQALCLNCNIIIAMMNCKRFLISRYNISEDSIVNFKPTSSTIEYRVSPKINNDVRMQFNFNDLLKDQDDLPIINRILANSLVQMQELKS</sequence>
<dbReference type="Proteomes" id="UP001152531">
    <property type="component" value="Unassembled WGS sequence"/>
</dbReference>
<evidence type="ECO:0000313" key="2">
    <source>
        <dbReference type="Proteomes" id="UP001152531"/>
    </source>
</evidence>
<organism evidence="1 2">
    <name type="scientific">[Candida] jaroonii</name>
    <dbReference type="NCBI Taxonomy" id="467808"/>
    <lineage>
        <taxon>Eukaryota</taxon>
        <taxon>Fungi</taxon>
        <taxon>Dikarya</taxon>
        <taxon>Ascomycota</taxon>
        <taxon>Saccharomycotina</taxon>
        <taxon>Pichiomycetes</taxon>
        <taxon>Debaryomycetaceae</taxon>
        <taxon>Yamadazyma</taxon>
    </lineage>
</organism>
<reference evidence="1" key="1">
    <citation type="submission" date="2022-06" db="EMBL/GenBank/DDBJ databases">
        <authorList>
            <person name="Legras J.-L."/>
            <person name="Devillers H."/>
            <person name="Grondin C."/>
        </authorList>
    </citation>
    <scope>NUCLEOTIDE SEQUENCE</scope>
    <source>
        <strain evidence="1">CLIB 1444</strain>
    </source>
</reference>